<sequence length="124" mass="14281">EKLLLHGITVERLTEPRVLEVETFQIKEIKAGTRLYQGHYMNTVTGEYVVEEKEFPVGTLFVGMAQPLANVAAYLLEAESDDGLLVWNFFDRYLSSQWGRGFGVYPVYRLLKPVLLLKETLRKK</sequence>
<feature type="non-terminal residue" evidence="1">
    <location>
        <position position="1"/>
    </location>
</feature>
<organism evidence="1">
    <name type="scientific">marine sediment metagenome</name>
    <dbReference type="NCBI Taxonomy" id="412755"/>
    <lineage>
        <taxon>unclassified sequences</taxon>
        <taxon>metagenomes</taxon>
        <taxon>ecological metagenomes</taxon>
    </lineage>
</organism>
<accession>X1TM72</accession>
<gene>
    <name evidence="1" type="ORF">S12H4_45092</name>
</gene>
<dbReference type="EMBL" id="BARW01027846">
    <property type="protein sequence ID" value="GAJ06438.1"/>
    <property type="molecule type" value="Genomic_DNA"/>
</dbReference>
<dbReference type="AlphaFoldDB" id="X1TM72"/>
<name>X1TM72_9ZZZZ</name>
<evidence type="ECO:0000313" key="1">
    <source>
        <dbReference type="EMBL" id="GAJ06438.1"/>
    </source>
</evidence>
<protein>
    <submittedName>
        <fullName evidence="1">Uncharacterized protein</fullName>
    </submittedName>
</protein>
<proteinExistence type="predicted"/>
<reference evidence="1" key="1">
    <citation type="journal article" date="2014" name="Front. Microbiol.">
        <title>High frequency of phylogenetically diverse reductive dehalogenase-homologous genes in deep subseafloor sedimentary metagenomes.</title>
        <authorList>
            <person name="Kawai M."/>
            <person name="Futagami T."/>
            <person name="Toyoda A."/>
            <person name="Takaki Y."/>
            <person name="Nishi S."/>
            <person name="Hori S."/>
            <person name="Arai W."/>
            <person name="Tsubouchi T."/>
            <person name="Morono Y."/>
            <person name="Uchiyama I."/>
            <person name="Ito T."/>
            <person name="Fujiyama A."/>
            <person name="Inagaki F."/>
            <person name="Takami H."/>
        </authorList>
    </citation>
    <scope>NUCLEOTIDE SEQUENCE</scope>
    <source>
        <strain evidence="1">Expedition CK06-06</strain>
    </source>
</reference>
<comment type="caution">
    <text evidence="1">The sequence shown here is derived from an EMBL/GenBank/DDBJ whole genome shotgun (WGS) entry which is preliminary data.</text>
</comment>